<evidence type="ECO:0000313" key="1">
    <source>
        <dbReference type="EMBL" id="PSR79608.1"/>
    </source>
</evidence>
<accession>A0A2R6NY02</accession>
<keyword evidence="2" id="KW-1185">Reference proteome</keyword>
<gene>
    <name evidence="1" type="ORF">PHLCEN_2v6909</name>
</gene>
<name>A0A2R6NY02_9APHY</name>
<dbReference type="Proteomes" id="UP000186601">
    <property type="component" value="Unassembled WGS sequence"/>
</dbReference>
<dbReference type="EMBL" id="MLYV02000690">
    <property type="protein sequence ID" value="PSR79608.1"/>
    <property type="molecule type" value="Genomic_DNA"/>
</dbReference>
<evidence type="ECO:0000313" key="2">
    <source>
        <dbReference type="Proteomes" id="UP000186601"/>
    </source>
</evidence>
<proteinExistence type="predicted"/>
<dbReference type="AlphaFoldDB" id="A0A2R6NY02"/>
<protein>
    <submittedName>
        <fullName evidence="1">Uncharacterized protein</fullName>
    </submittedName>
</protein>
<reference evidence="1 2" key="1">
    <citation type="submission" date="2018-02" db="EMBL/GenBank/DDBJ databases">
        <title>Genome sequence of the basidiomycete white-rot fungus Phlebia centrifuga.</title>
        <authorList>
            <person name="Granchi Z."/>
            <person name="Peng M."/>
            <person name="de Vries R.P."/>
            <person name="Hilden K."/>
            <person name="Makela M.R."/>
            <person name="Grigoriev I."/>
            <person name="Riley R."/>
        </authorList>
    </citation>
    <scope>NUCLEOTIDE SEQUENCE [LARGE SCALE GENOMIC DNA]</scope>
    <source>
        <strain evidence="1 2">FBCC195</strain>
    </source>
</reference>
<sequence length="50" mass="5617">MLEVCTFQRQLQTYIGKEHIKSALFLQSLPANPDYRGFVGSICLDRGSLA</sequence>
<comment type="caution">
    <text evidence="1">The sequence shown here is derived from an EMBL/GenBank/DDBJ whole genome shotgun (WGS) entry which is preliminary data.</text>
</comment>
<organism evidence="1 2">
    <name type="scientific">Hermanssonia centrifuga</name>
    <dbReference type="NCBI Taxonomy" id="98765"/>
    <lineage>
        <taxon>Eukaryota</taxon>
        <taxon>Fungi</taxon>
        <taxon>Dikarya</taxon>
        <taxon>Basidiomycota</taxon>
        <taxon>Agaricomycotina</taxon>
        <taxon>Agaricomycetes</taxon>
        <taxon>Polyporales</taxon>
        <taxon>Meruliaceae</taxon>
        <taxon>Hermanssonia</taxon>
    </lineage>
</organism>